<feature type="region of interest" description="Disordered" evidence="1">
    <location>
        <begin position="27"/>
        <end position="52"/>
    </location>
</feature>
<evidence type="ECO:0000313" key="2">
    <source>
        <dbReference type="EMBL" id="AXY55683.1"/>
    </source>
</evidence>
<sequence>MLIYVIPLILLIVVLLVVKKKQAGNESGATQKKAASAKGKKSSSTKKVPQPTQVVEDTVLTAQKKTTPLSADVRDKIQGLIQERNFSGAEAQINQALNRDNTQHELYLFLFDIHLLQKDEFAISQLLNHIESLELNSILEQAQAKKDEYDRAHASTKDTIDFVPSSGSAVQTAPSAKATADFDALMQTPDTATSQTPAFDRLQQELSASSDSVLPELKALPSDFSSLSVESSIPVTPAEVPAPAPVAEPVPEIKPLDFNLTFDPAPAAQPAVEAEKTEEIKPLDFSFTLDTPVTDTPAVEAEKPAEAEAVPEFKFDFSATETSQTETAAEPVSELKPEFSFSLDPVVSTETAEPESAAVISDIQPAQNLNDPLAQSFPELLEVNEIQLNLDLAQQYIELGAYDSARKLLAEQQASYSTEQRQQADLLLNRIAS</sequence>
<dbReference type="Proteomes" id="UP000263753">
    <property type="component" value="Chromosome"/>
</dbReference>
<dbReference type="RefSeq" id="WP_087513699.1">
    <property type="nucleotide sequence ID" value="NZ_CP032134.1"/>
</dbReference>
<name>A0A3B7LZD6_9GAMM</name>
<dbReference type="AlphaFoldDB" id="A0A3B7LZD6"/>
<evidence type="ECO:0000313" key="3">
    <source>
        <dbReference type="Proteomes" id="UP000263753"/>
    </source>
</evidence>
<dbReference type="NCBIfam" id="TIGR03504">
    <property type="entry name" value="FimV_Cterm"/>
    <property type="match status" value="1"/>
</dbReference>
<dbReference type="Gene3D" id="1.20.58.2200">
    <property type="match status" value="1"/>
</dbReference>
<dbReference type="KEGG" id="achi:CDG60_03190"/>
<gene>
    <name evidence="2" type="ORF">CDG60_03190</name>
</gene>
<dbReference type="InterPro" id="IPR038440">
    <property type="entry name" value="FimV_C_sf"/>
</dbReference>
<evidence type="ECO:0000256" key="1">
    <source>
        <dbReference type="SAM" id="MobiDB-lite"/>
    </source>
</evidence>
<dbReference type="EMBL" id="CP032134">
    <property type="protein sequence ID" value="AXY55683.1"/>
    <property type="molecule type" value="Genomic_DNA"/>
</dbReference>
<protein>
    <recommendedName>
        <fullName evidence="4">Fimbrial protein FimV</fullName>
    </recommendedName>
</protein>
<reference evidence="3" key="1">
    <citation type="submission" date="2018-09" db="EMBL/GenBank/DDBJ databases">
        <title>The complete genome of Acinetobacter sp. strain WCHAc010005.</title>
        <authorList>
            <person name="Hu Y."/>
            <person name="Long H."/>
            <person name="Feng Y."/>
            <person name="Zong Z."/>
        </authorList>
    </citation>
    <scope>NUCLEOTIDE SEQUENCE [LARGE SCALE GENOMIC DNA]</scope>
    <source>
        <strain evidence="3">WCHAc010005</strain>
    </source>
</reference>
<evidence type="ECO:0008006" key="4">
    <source>
        <dbReference type="Google" id="ProtNLM"/>
    </source>
</evidence>
<organism evidence="2 3">
    <name type="scientific">Acinetobacter chinensis</name>
    <dbReference type="NCBI Taxonomy" id="2004650"/>
    <lineage>
        <taxon>Bacteria</taxon>
        <taxon>Pseudomonadati</taxon>
        <taxon>Pseudomonadota</taxon>
        <taxon>Gammaproteobacteria</taxon>
        <taxon>Moraxellales</taxon>
        <taxon>Moraxellaceae</taxon>
        <taxon>Acinetobacter</taxon>
    </lineage>
</organism>
<dbReference type="InterPro" id="IPR020011">
    <property type="entry name" value="FimV_C"/>
</dbReference>
<proteinExistence type="predicted"/>
<feature type="compositionally biased region" description="Low complexity" evidence="1">
    <location>
        <begin position="27"/>
        <end position="37"/>
    </location>
</feature>
<accession>A0A3B7LZD6</accession>